<dbReference type="PANTHER" id="PTHR32234:SF0">
    <property type="entry name" value="THIOL:DISULFIDE INTERCHANGE PROTEIN DSBD"/>
    <property type="match status" value="1"/>
</dbReference>
<dbReference type="SUPFAM" id="SSF74863">
    <property type="entry name" value="Thiol:disulfide interchange protein DsbD, N-terminal domain (DsbD-alpha)"/>
    <property type="match status" value="1"/>
</dbReference>
<comment type="subcellular location">
    <subcellularLocation>
        <location evidence="1">Cell membrane</location>
        <topology evidence="1">Multi-pass membrane protein</topology>
    </subcellularLocation>
</comment>
<gene>
    <name evidence="10" type="ORF">CQA75_07705</name>
</gene>
<dbReference type="CDD" id="cd02953">
    <property type="entry name" value="DsbDgamma"/>
    <property type="match status" value="1"/>
</dbReference>
<feature type="transmembrane region" description="Helical" evidence="7">
    <location>
        <begin position="292"/>
        <end position="322"/>
    </location>
</feature>
<evidence type="ECO:0000256" key="7">
    <source>
        <dbReference type="SAM" id="Phobius"/>
    </source>
</evidence>
<dbReference type="NCBIfam" id="NF001419">
    <property type="entry name" value="PRK00293.1"/>
    <property type="match status" value="1"/>
</dbReference>
<feature type="chain" id="PRO_5045778251" evidence="8">
    <location>
        <begin position="17"/>
        <end position="568"/>
    </location>
</feature>
<keyword evidence="8" id="KW-0732">Signal</keyword>
<sequence>MRFIIILLLNFCISFASILSLNDAFHVDSKKYDSSIIIDVKLGQDIYLYANKIKLHINDKDITSFLNFPPSVEENNEKVYFKELNLALPNLLLEHYAKNNLNQIKFEFQGCSKQGLCYNPQIWYLDLSYQNNQFSVSKPYKQTKQTKPKETFNSQSEEGMIANFLATNNLFWILLSFFGYGILLSLTPCILPMIPILSSLLIAKSGGKNSKKHSFFLSFIYVFFMSLAYAIAGVIASFLGASVQGILQKPSVLIIFALIFVLFALAMFDILRFEMPLKFQNFIHKKSDNKKGIIGIAIMGFLSALIVGPCVAAPLAGALIYIANTKDALLGGSALFIMSFGMGIPLLFIGLGLGFLKPGAWMEKIKVFFGFVMLAMAIWILSRIIETHYILMAFGILGVFFSVFMGIFEKALDAFAKIKKSILILVLSYSLCLFLGGLFGAKDFLNPLNFSTKQENQALNYHFINNLDQINQEIKNNQALMLDFTASWCENCKLLDELTFSDQRVIDQVKKYKLIKVDVSQNNNEDIKTMKKFNVFGPPVLIFFENGKEKLKITGFISADDLLKKLKS</sequence>
<keyword evidence="11" id="KW-1185">Reference proteome</keyword>
<dbReference type="Gene3D" id="2.60.40.1250">
    <property type="entry name" value="Thiol:disulfide interchange protein DsbD, N-terminal domain"/>
    <property type="match status" value="1"/>
</dbReference>
<feature type="transmembrane region" description="Helical" evidence="7">
    <location>
        <begin position="391"/>
        <end position="409"/>
    </location>
</feature>
<feature type="transmembrane region" description="Helical" evidence="7">
    <location>
        <begin position="251"/>
        <end position="271"/>
    </location>
</feature>
<dbReference type="InterPro" id="IPR036929">
    <property type="entry name" value="DsbDN_sf"/>
</dbReference>
<dbReference type="PROSITE" id="PS51352">
    <property type="entry name" value="THIOREDOXIN_2"/>
    <property type="match status" value="1"/>
</dbReference>
<dbReference type="InterPro" id="IPR036249">
    <property type="entry name" value="Thioredoxin-like_sf"/>
</dbReference>
<keyword evidence="6 7" id="KW-0472">Membrane</keyword>
<feature type="transmembrane region" description="Helical" evidence="7">
    <location>
        <begin position="334"/>
        <end position="355"/>
    </location>
</feature>
<feature type="transmembrane region" description="Helical" evidence="7">
    <location>
        <begin position="215"/>
        <end position="239"/>
    </location>
</feature>
<organism evidence="10 11">
    <name type="scientific">Campylobacter taeniopygiae</name>
    <dbReference type="NCBI Taxonomy" id="2510188"/>
    <lineage>
        <taxon>Bacteria</taxon>
        <taxon>Pseudomonadati</taxon>
        <taxon>Campylobacterota</taxon>
        <taxon>Epsilonproteobacteria</taxon>
        <taxon>Campylobacterales</taxon>
        <taxon>Campylobacteraceae</taxon>
        <taxon>Campylobacter</taxon>
    </lineage>
</organism>
<evidence type="ECO:0000256" key="6">
    <source>
        <dbReference type="ARBA" id="ARBA00023136"/>
    </source>
</evidence>
<feature type="signal peptide" evidence="8">
    <location>
        <begin position="1"/>
        <end position="16"/>
    </location>
</feature>
<dbReference type="InterPro" id="IPR012336">
    <property type="entry name" value="Thioredoxin-like_fold"/>
</dbReference>
<dbReference type="InterPro" id="IPR028250">
    <property type="entry name" value="DsbDN"/>
</dbReference>
<keyword evidence="4" id="KW-0201">Cytochrome c-type biogenesis</keyword>
<evidence type="ECO:0000313" key="11">
    <source>
        <dbReference type="Proteomes" id="UP000309584"/>
    </source>
</evidence>
<dbReference type="Gene3D" id="3.40.30.10">
    <property type="entry name" value="Glutaredoxin"/>
    <property type="match status" value="1"/>
</dbReference>
<evidence type="ECO:0000313" key="10">
    <source>
        <dbReference type="EMBL" id="TKX33422.1"/>
    </source>
</evidence>
<keyword evidence="3 7" id="KW-0812">Transmembrane</keyword>
<evidence type="ECO:0000256" key="3">
    <source>
        <dbReference type="ARBA" id="ARBA00022692"/>
    </source>
</evidence>
<dbReference type="InterPro" id="IPR013766">
    <property type="entry name" value="Thioredoxin_domain"/>
</dbReference>
<dbReference type="InterPro" id="IPR003834">
    <property type="entry name" value="Cyt_c_assmbl_TM_dom"/>
</dbReference>
<reference evidence="10 11" key="1">
    <citation type="submission" date="2018-05" db="EMBL/GenBank/DDBJ databases">
        <title>Novel Campyloabacter and Helicobacter Species and Strains.</title>
        <authorList>
            <person name="Mannion A.J."/>
            <person name="Shen Z."/>
            <person name="Fox J.G."/>
        </authorList>
    </citation>
    <scope>NUCLEOTIDE SEQUENCE [LARGE SCALE GENOMIC DNA]</scope>
    <source>
        <strain evidence="11">MIT10-5678</strain>
    </source>
</reference>
<dbReference type="InterPro" id="IPR035671">
    <property type="entry name" value="DsbD_gamma"/>
</dbReference>
<evidence type="ECO:0000256" key="1">
    <source>
        <dbReference type="ARBA" id="ARBA00004651"/>
    </source>
</evidence>
<evidence type="ECO:0000256" key="5">
    <source>
        <dbReference type="ARBA" id="ARBA00022989"/>
    </source>
</evidence>
<evidence type="ECO:0000259" key="9">
    <source>
        <dbReference type="PROSITE" id="PS51352"/>
    </source>
</evidence>
<evidence type="ECO:0000256" key="4">
    <source>
        <dbReference type="ARBA" id="ARBA00022748"/>
    </source>
</evidence>
<dbReference type="Pfam" id="PF13098">
    <property type="entry name" value="Thioredoxin_2"/>
    <property type="match status" value="1"/>
</dbReference>
<feature type="transmembrane region" description="Helical" evidence="7">
    <location>
        <begin position="367"/>
        <end position="385"/>
    </location>
</feature>
<protein>
    <submittedName>
        <fullName evidence="10">Thiol:disulfide interchange protein</fullName>
    </submittedName>
</protein>
<evidence type="ECO:0000256" key="8">
    <source>
        <dbReference type="SAM" id="SignalP"/>
    </source>
</evidence>
<feature type="domain" description="Thioredoxin" evidence="9">
    <location>
        <begin position="433"/>
        <end position="568"/>
    </location>
</feature>
<feature type="transmembrane region" description="Helical" evidence="7">
    <location>
        <begin position="170"/>
        <end position="203"/>
    </location>
</feature>
<proteinExistence type="predicted"/>
<dbReference type="RefSeq" id="WP_137624401.1">
    <property type="nucleotide sequence ID" value="NZ_NXLY01000016.1"/>
</dbReference>
<name>A0ABY2TH30_9BACT</name>
<dbReference type="Pfam" id="PF02683">
    <property type="entry name" value="DsbD_TM"/>
    <property type="match status" value="1"/>
</dbReference>
<dbReference type="PANTHER" id="PTHR32234">
    <property type="entry name" value="THIOL:DISULFIDE INTERCHANGE PROTEIN DSBD"/>
    <property type="match status" value="1"/>
</dbReference>
<dbReference type="Proteomes" id="UP000309584">
    <property type="component" value="Unassembled WGS sequence"/>
</dbReference>
<comment type="caution">
    <text evidence="10">The sequence shown here is derived from an EMBL/GenBank/DDBJ whole genome shotgun (WGS) entry which is preliminary data.</text>
</comment>
<accession>A0ABY2TH30</accession>
<feature type="transmembrane region" description="Helical" evidence="7">
    <location>
        <begin position="421"/>
        <end position="441"/>
    </location>
</feature>
<keyword evidence="2" id="KW-1003">Cell membrane</keyword>
<evidence type="ECO:0000256" key="2">
    <source>
        <dbReference type="ARBA" id="ARBA00022475"/>
    </source>
</evidence>
<dbReference type="EMBL" id="NXLY01000016">
    <property type="protein sequence ID" value="TKX33422.1"/>
    <property type="molecule type" value="Genomic_DNA"/>
</dbReference>
<dbReference type="Pfam" id="PF11412">
    <property type="entry name" value="DsbD_N"/>
    <property type="match status" value="1"/>
</dbReference>
<dbReference type="SUPFAM" id="SSF52833">
    <property type="entry name" value="Thioredoxin-like"/>
    <property type="match status" value="1"/>
</dbReference>
<keyword evidence="5 7" id="KW-1133">Transmembrane helix</keyword>